<gene>
    <name evidence="1" type="ORF">CIRG_00034</name>
</gene>
<sequence length="64" mass="7603">MVQLSGEASGVEENFVSGTEYKDVGTRFASRFSRRAIRRILHPKPDKRFLFLSFWREFKYDARD</sequence>
<dbReference type="Proteomes" id="UP000054565">
    <property type="component" value="Unassembled WGS sequence"/>
</dbReference>
<proteinExistence type="predicted"/>
<organism evidence="1 2">
    <name type="scientific">Coccidioides immitis RMSCC 2394</name>
    <dbReference type="NCBI Taxonomy" id="404692"/>
    <lineage>
        <taxon>Eukaryota</taxon>
        <taxon>Fungi</taxon>
        <taxon>Dikarya</taxon>
        <taxon>Ascomycota</taxon>
        <taxon>Pezizomycotina</taxon>
        <taxon>Eurotiomycetes</taxon>
        <taxon>Eurotiomycetidae</taxon>
        <taxon>Onygenales</taxon>
        <taxon>Onygenaceae</taxon>
        <taxon>Coccidioides</taxon>
    </lineage>
</organism>
<name>A0A0J6XUQ7_COCIT</name>
<evidence type="ECO:0000313" key="1">
    <source>
        <dbReference type="EMBL" id="KMO99890.1"/>
    </source>
</evidence>
<dbReference type="AlphaFoldDB" id="A0A0J6XUQ7"/>
<protein>
    <submittedName>
        <fullName evidence="1">Uncharacterized protein</fullName>
    </submittedName>
</protein>
<dbReference type="EMBL" id="DS028093">
    <property type="protein sequence ID" value="KMO99890.1"/>
    <property type="molecule type" value="Genomic_DNA"/>
</dbReference>
<accession>A0A0J6XUQ7</accession>
<evidence type="ECO:0000313" key="2">
    <source>
        <dbReference type="Proteomes" id="UP000054565"/>
    </source>
</evidence>
<reference evidence="2" key="1">
    <citation type="journal article" date="2010" name="Genome Res.">
        <title>Population genomic sequencing of Coccidioides fungi reveals recent hybridization and transposon control.</title>
        <authorList>
            <person name="Neafsey D.E."/>
            <person name="Barker B.M."/>
            <person name="Sharpton T.J."/>
            <person name="Stajich J.E."/>
            <person name="Park D.J."/>
            <person name="Whiston E."/>
            <person name="Hung C.-Y."/>
            <person name="McMahan C."/>
            <person name="White J."/>
            <person name="Sykes S."/>
            <person name="Heiman D."/>
            <person name="Young S."/>
            <person name="Zeng Q."/>
            <person name="Abouelleil A."/>
            <person name="Aftuck L."/>
            <person name="Bessette D."/>
            <person name="Brown A."/>
            <person name="FitzGerald M."/>
            <person name="Lui A."/>
            <person name="Macdonald J.P."/>
            <person name="Priest M."/>
            <person name="Orbach M.J."/>
            <person name="Galgiani J.N."/>
            <person name="Kirkland T.N."/>
            <person name="Cole G.T."/>
            <person name="Birren B.W."/>
            <person name="Henn M.R."/>
            <person name="Taylor J.W."/>
            <person name="Rounsley S.D."/>
        </authorList>
    </citation>
    <scope>NUCLEOTIDE SEQUENCE [LARGE SCALE GENOMIC DNA]</scope>
    <source>
        <strain evidence="2">RMSCC 2394</strain>
    </source>
</reference>